<gene>
    <name evidence="2" type="ORF">E1293_21550</name>
</gene>
<dbReference type="EMBL" id="SMKY01000097">
    <property type="protein sequence ID" value="TDD80154.1"/>
    <property type="molecule type" value="Genomic_DNA"/>
</dbReference>
<evidence type="ECO:0000313" key="2">
    <source>
        <dbReference type="EMBL" id="TDD80154.1"/>
    </source>
</evidence>
<protein>
    <submittedName>
        <fullName evidence="2">DUF397 domain-containing protein</fullName>
    </submittedName>
</protein>
<dbReference type="Proteomes" id="UP000295578">
    <property type="component" value="Unassembled WGS sequence"/>
</dbReference>
<accession>A0A4R5B8W5</accession>
<evidence type="ECO:0000259" key="1">
    <source>
        <dbReference type="Pfam" id="PF04149"/>
    </source>
</evidence>
<name>A0A4R5B8W5_9ACTN</name>
<reference evidence="2 3" key="1">
    <citation type="submission" date="2019-03" db="EMBL/GenBank/DDBJ databases">
        <title>Draft genome sequences of novel Actinobacteria.</title>
        <authorList>
            <person name="Sahin N."/>
            <person name="Ay H."/>
            <person name="Saygin H."/>
        </authorList>
    </citation>
    <scope>NUCLEOTIDE SEQUENCE [LARGE SCALE GENOMIC DNA]</scope>
    <source>
        <strain evidence="2 3">DSM 45941</strain>
    </source>
</reference>
<evidence type="ECO:0000313" key="3">
    <source>
        <dbReference type="Proteomes" id="UP000295578"/>
    </source>
</evidence>
<dbReference type="AlphaFoldDB" id="A0A4R5B8W5"/>
<feature type="domain" description="DUF397" evidence="1">
    <location>
        <begin position="12"/>
        <end position="62"/>
    </location>
</feature>
<dbReference type="Pfam" id="PF04149">
    <property type="entry name" value="DUF397"/>
    <property type="match status" value="1"/>
</dbReference>
<organism evidence="2 3">
    <name type="scientific">Actinomadura darangshiensis</name>
    <dbReference type="NCBI Taxonomy" id="705336"/>
    <lineage>
        <taxon>Bacteria</taxon>
        <taxon>Bacillati</taxon>
        <taxon>Actinomycetota</taxon>
        <taxon>Actinomycetes</taxon>
        <taxon>Streptosporangiales</taxon>
        <taxon>Thermomonosporaceae</taxon>
        <taxon>Actinomadura</taxon>
    </lineage>
</organism>
<sequence length="70" mass="7411">MEYRSNLGVTLSWRKSSASSSADDCVEVAASGRSVLVRDSHDRSAGVLALAPGQWHALVNAIQNGNLDGR</sequence>
<keyword evidence="3" id="KW-1185">Reference proteome</keyword>
<proteinExistence type="predicted"/>
<dbReference type="InterPro" id="IPR007278">
    <property type="entry name" value="DUF397"/>
</dbReference>
<comment type="caution">
    <text evidence="2">The sequence shown here is derived from an EMBL/GenBank/DDBJ whole genome shotgun (WGS) entry which is preliminary data.</text>
</comment>
<dbReference type="OrthoDB" id="3542324at2"/>